<evidence type="ECO:0000256" key="10">
    <source>
        <dbReference type="ARBA" id="ARBA00023002"/>
    </source>
</evidence>
<dbReference type="AlphaFoldDB" id="A0AAD8VWZ4"/>
<evidence type="ECO:0000256" key="16">
    <source>
        <dbReference type="ARBA" id="ARBA00023166"/>
    </source>
</evidence>
<comment type="catalytic activity">
    <reaction evidence="23">
        <text>a 14alpha-methyl steroid + 3 reduced [NADPH--hemoprotein reductase] + 3 O2 = a Delta(14) steroid + formate + 3 oxidized [NADPH--hemoprotein reductase] + 4 H2O + 4 H(+)</text>
        <dbReference type="Rhea" id="RHEA:54028"/>
        <dbReference type="Rhea" id="RHEA-COMP:11964"/>
        <dbReference type="Rhea" id="RHEA-COMP:11965"/>
        <dbReference type="ChEBI" id="CHEBI:15377"/>
        <dbReference type="ChEBI" id="CHEBI:15378"/>
        <dbReference type="ChEBI" id="CHEBI:15379"/>
        <dbReference type="ChEBI" id="CHEBI:15740"/>
        <dbReference type="ChEBI" id="CHEBI:57618"/>
        <dbReference type="ChEBI" id="CHEBI:58210"/>
        <dbReference type="ChEBI" id="CHEBI:138029"/>
        <dbReference type="ChEBI" id="CHEBI:138031"/>
        <dbReference type="EC" id="1.14.14.154"/>
    </reaction>
</comment>
<comment type="caution">
    <text evidence="28">The sequence shown here is derived from an EMBL/GenBank/DDBJ whole genome shotgun (WGS) entry which is preliminary data.</text>
</comment>
<proteinExistence type="inferred from homology"/>
<evidence type="ECO:0000256" key="1">
    <source>
        <dbReference type="ARBA" id="ARBA00001971"/>
    </source>
</evidence>
<dbReference type="InterPro" id="IPR001128">
    <property type="entry name" value="Cyt_P450"/>
</dbReference>
<keyword evidence="12" id="KW-0756">Sterol biosynthesis</keyword>
<evidence type="ECO:0000256" key="25">
    <source>
        <dbReference type="ARBA" id="ARBA00072797"/>
    </source>
</evidence>
<keyword evidence="4" id="KW-0444">Lipid biosynthesis</keyword>
<keyword evidence="27" id="KW-1133">Transmembrane helix</keyword>
<dbReference type="Gene3D" id="1.10.630.10">
    <property type="entry name" value="Cytochrome P450"/>
    <property type="match status" value="1"/>
</dbReference>
<feature type="transmembrane region" description="Helical" evidence="27">
    <location>
        <begin position="37"/>
        <end position="54"/>
    </location>
</feature>
<evidence type="ECO:0000256" key="17">
    <source>
        <dbReference type="ARBA" id="ARBA00023221"/>
    </source>
</evidence>
<evidence type="ECO:0000256" key="27">
    <source>
        <dbReference type="SAM" id="Phobius"/>
    </source>
</evidence>
<dbReference type="PRINTS" id="PR00465">
    <property type="entry name" value="EP450IV"/>
</dbReference>
<evidence type="ECO:0000256" key="13">
    <source>
        <dbReference type="ARBA" id="ARBA00023033"/>
    </source>
</evidence>
<feature type="transmembrane region" description="Helical" evidence="27">
    <location>
        <begin position="6"/>
        <end position="25"/>
    </location>
</feature>
<keyword evidence="16" id="KW-1207">Sterol metabolism</keyword>
<evidence type="ECO:0000256" key="24">
    <source>
        <dbReference type="ARBA" id="ARBA00058467"/>
    </source>
</evidence>
<dbReference type="PANTHER" id="PTHR24304">
    <property type="entry name" value="CYTOCHROME P450 FAMILY 7"/>
    <property type="match status" value="1"/>
</dbReference>
<dbReference type="GO" id="GO:0008398">
    <property type="term" value="F:sterol 14-demethylase activity"/>
    <property type="evidence" value="ECO:0007669"/>
    <property type="project" value="UniProtKB-EC"/>
</dbReference>
<dbReference type="PANTHER" id="PTHR24304:SF2">
    <property type="entry name" value="24-HYDROXYCHOLESTEROL 7-ALPHA-HYDROXYLASE"/>
    <property type="match status" value="1"/>
</dbReference>
<evidence type="ECO:0000256" key="22">
    <source>
        <dbReference type="ARBA" id="ARBA00042983"/>
    </source>
</evidence>
<keyword evidence="8 26" id="KW-0479">Metal-binding</keyword>
<comment type="pathway">
    <text evidence="18">Steroid biosynthesis; zymosterol biosynthesis; zymosterol from lanosterol: step 1/6.</text>
</comment>
<evidence type="ECO:0000256" key="11">
    <source>
        <dbReference type="ARBA" id="ARBA00023004"/>
    </source>
</evidence>
<dbReference type="FunFam" id="1.10.630.10:FF:000028">
    <property type="entry name" value="Cytochrome p450 51g1"/>
    <property type="match status" value="1"/>
</dbReference>
<accession>A0AAD8VWZ4</accession>
<keyword evidence="17" id="KW-0753">Steroid metabolism</keyword>
<dbReference type="GO" id="GO:0032259">
    <property type="term" value="P:methylation"/>
    <property type="evidence" value="ECO:0007669"/>
    <property type="project" value="UniProtKB-KW"/>
</dbReference>
<gene>
    <name evidence="28" type="ORF">QYE76_025395</name>
</gene>
<evidence type="ECO:0000256" key="6">
    <source>
        <dbReference type="ARBA" id="ARBA00022617"/>
    </source>
</evidence>
<evidence type="ECO:0000256" key="14">
    <source>
        <dbReference type="ARBA" id="ARBA00023098"/>
    </source>
</evidence>
<evidence type="ECO:0000256" key="8">
    <source>
        <dbReference type="ARBA" id="ARBA00022723"/>
    </source>
</evidence>
<feature type="binding site" description="axial binding residue" evidence="26">
    <location>
        <position position="431"/>
    </location>
    <ligand>
        <name>heme</name>
        <dbReference type="ChEBI" id="CHEBI:30413"/>
    </ligand>
    <ligandPart>
        <name>Fe</name>
        <dbReference type="ChEBI" id="CHEBI:18248"/>
    </ligandPart>
</feature>
<dbReference type="GO" id="GO:0016020">
    <property type="term" value="C:membrane"/>
    <property type="evidence" value="ECO:0007669"/>
    <property type="project" value="UniProtKB-SubCell"/>
</dbReference>
<keyword evidence="9" id="KW-0752">Steroid biosynthesis</keyword>
<evidence type="ECO:0000256" key="4">
    <source>
        <dbReference type="ARBA" id="ARBA00022516"/>
    </source>
</evidence>
<dbReference type="GO" id="GO:0005506">
    <property type="term" value="F:iron ion binding"/>
    <property type="evidence" value="ECO:0007669"/>
    <property type="project" value="InterPro"/>
</dbReference>
<protein>
    <recommendedName>
        <fullName evidence="25">Obtusifoliol 14-alpha demethylase</fullName>
        <ecNumber evidence="19">1.14.14.154</ecNumber>
    </recommendedName>
    <alternativeName>
        <fullName evidence="20">CYPLI</fullName>
    </alternativeName>
    <alternativeName>
        <fullName evidence="22">Cytochrome P450 51</fullName>
    </alternativeName>
    <alternativeName>
        <fullName evidence="21">Cytochrome P450-LIA1</fullName>
    </alternativeName>
</protein>
<evidence type="ECO:0000256" key="5">
    <source>
        <dbReference type="ARBA" id="ARBA00022603"/>
    </source>
</evidence>
<dbReference type="GO" id="GO:0008168">
    <property type="term" value="F:methyltransferase activity"/>
    <property type="evidence" value="ECO:0007669"/>
    <property type="project" value="UniProtKB-KW"/>
</dbReference>
<keyword evidence="13" id="KW-0503">Monooxygenase</keyword>
<dbReference type="SUPFAM" id="SSF48264">
    <property type="entry name" value="Cytochrome P450"/>
    <property type="match status" value="1"/>
</dbReference>
<keyword evidence="6 26" id="KW-0349">Heme</keyword>
<comment type="similarity">
    <text evidence="3">Belongs to the cytochrome P450 family.</text>
</comment>
<keyword evidence="5" id="KW-0489">Methyltransferase</keyword>
<evidence type="ECO:0000313" key="28">
    <source>
        <dbReference type="EMBL" id="KAK1619878.1"/>
    </source>
</evidence>
<dbReference type="InterPro" id="IPR050529">
    <property type="entry name" value="CYP450_sterol_14alpha_dmase"/>
</dbReference>
<dbReference type="InterPro" id="IPR002403">
    <property type="entry name" value="Cyt_P450_E_grp-IV"/>
</dbReference>
<reference evidence="28" key="1">
    <citation type="submission" date="2023-07" db="EMBL/GenBank/DDBJ databases">
        <title>A chromosome-level genome assembly of Lolium multiflorum.</title>
        <authorList>
            <person name="Chen Y."/>
            <person name="Copetti D."/>
            <person name="Kolliker R."/>
            <person name="Studer B."/>
        </authorList>
    </citation>
    <scope>NUCLEOTIDE SEQUENCE</scope>
    <source>
        <strain evidence="28">02402/16</strain>
        <tissue evidence="28">Leaf</tissue>
    </source>
</reference>
<dbReference type="Proteomes" id="UP001231189">
    <property type="component" value="Unassembled WGS sequence"/>
</dbReference>
<evidence type="ECO:0000256" key="19">
    <source>
        <dbReference type="ARBA" id="ARBA00038974"/>
    </source>
</evidence>
<evidence type="ECO:0000256" key="26">
    <source>
        <dbReference type="PIRSR" id="PIRSR602403-1"/>
    </source>
</evidence>
<dbReference type="InterPro" id="IPR036396">
    <property type="entry name" value="Cyt_P450_sf"/>
</dbReference>
<evidence type="ECO:0000256" key="18">
    <source>
        <dbReference type="ARBA" id="ARBA00037887"/>
    </source>
</evidence>
<keyword evidence="14" id="KW-0443">Lipid metabolism</keyword>
<sequence length="489" mass="55026">MEFLSTWCWCGAVALVSIIIVILSTQISRARYQGTQLPPLVSGAALLALIPTLVKNGMPAVFNHLYAKYGSVFMVSPFGLKMTFLAGPEVTTHFFQGLDSEISHGDLFEFTVPMFGLAIAYAVDSATRNEQKRFHLEALRPSRLAGHVPKMLQEVEGHFGKWGEEGVIDLKLEFERVLMLIASRCFLGKEVRENMFDEITTLFTELGNGMSLGSILFPYLPTPANRRRDRARIRLTEILSEVVESRKRSGRVEEDTLQGLIDSKYKDGRSTSVQEVVGLIISLLFAGKYTSSVASTWTGACLLSHPTFLAAAIEEQEQIAKKYKDGLDYSAVMEMETLHNCIKETLRMHPPALALARKAHTHFTVQTREGKQYEIEPDHPIATLVLVNNNLPYIYKEPQVYDPRRFGPERKEDIALGKLSYMSFGGGRHVCTGEAYAYMQIKLIWSHLLKNFELQLISPFPETDWGNYVAKPKGNLFVRYKRTGSVQSI</sequence>
<evidence type="ECO:0000256" key="21">
    <source>
        <dbReference type="ARBA" id="ARBA00042513"/>
    </source>
</evidence>
<keyword evidence="11 26" id="KW-0408">Iron</keyword>
<evidence type="ECO:0000313" key="29">
    <source>
        <dbReference type="Proteomes" id="UP001231189"/>
    </source>
</evidence>
<evidence type="ECO:0000256" key="20">
    <source>
        <dbReference type="ARBA" id="ARBA00042370"/>
    </source>
</evidence>
<evidence type="ECO:0000256" key="23">
    <source>
        <dbReference type="ARBA" id="ARBA00051013"/>
    </source>
</evidence>
<dbReference type="GO" id="GO:0020037">
    <property type="term" value="F:heme binding"/>
    <property type="evidence" value="ECO:0007669"/>
    <property type="project" value="InterPro"/>
</dbReference>
<keyword evidence="27" id="KW-0812">Transmembrane</keyword>
<evidence type="ECO:0000256" key="7">
    <source>
        <dbReference type="ARBA" id="ARBA00022679"/>
    </source>
</evidence>
<keyword evidence="29" id="KW-1185">Reference proteome</keyword>
<keyword evidence="7" id="KW-0808">Transferase</keyword>
<dbReference type="CDD" id="cd11042">
    <property type="entry name" value="CYP51-like"/>
    <property type="match status" value="1"/>
</dbReference>
<dbReference type="EC" id="1.14.14.154" evidence="19"/>
<evidence type="ECO:0000256" key="9">
    <source>
        <dbReference type="ARBA" id="ARBA00022955"/>
    </source>
</evidence>
<dbReference type="PRINTS" id="PR00385">
    <property type="entry name" value="P450"/>
</dbReference>
<keyword evidence="15 27" id="KW-0472">Membrane</keyword>
<dbReference type="EMBL" id="JAUUTY010000006">
    <property type="protein sequence ID" value="KAK1619878.1"/>
    <property type="molecule type" value="Genomic_DNA"/>
</dbReference>
<comment type="cofactor">
    <cofactor evidence="1 26">
        <name>heme</name>
        <dbReference type="ChEBI" id="CHEBI:30413"/>
    </cofactor>
</comment>
<comment type="subcellular location">
    <subcellularLocation>
        <location evidence="2">Membrane</location>
        <topology evidence="2">Single-pass membrane protein</topology>
    </subcellularLocation>
</comment>
<evidence type="ECO:0000256" key="3">
    <source>
        <dbReference type="ARBA" id="ARBA00010617"/>
    </source>
</evidence>
<comment type="function">
    <text evidence="24">Catalyzes the 14-alpha demethylation of obtusifoliol to 4 alpha-methyl-5 alpha-ergosta-8,14,24(28)-trien-3 beta-ol.</text>
</comment>
<dbReference type="Pfam" id="PF00067">
    <property type="entry name" value="p450"/>
    <property type="match status" value="1"/>
</dbReference>
<organism evidence="28 29">
    <name type="scientific">Lolium multiflorum</name>
    <name type="common">Italian ryegrass</name>
    <name type="synonym">Lolium perenne subsp. multiflorum</name>
    <dbReference type="NCBI Taxonomy" id="4521"/>
    <lineage>
        <taxon>Eukaryota</taxon>
        <taxon>Viridiplantae</taxon>
        <taxon>Streptophyta</taxon>
        <taxon>Embryophyta</taxon>
        <taxon>Tracheophyta</taxon>
        <taxon>Spermatophyta</taxon>
        <taxon>Magnoliopsida</taxon>
        <taxon>Liliopsida</taxon>
        <taxon>Poales</taxon>
        <taxon>Poaceae</taxon>
        <taxon>BOP clade</taxon>
        <taxon>Pooideae</taxon>
        <taxon>Poodae</taxon>
        <taxon>Poeae</taxon>
        <taxon>Poeae Chloroplast Group 2 (Poeae type)</taxon>
        <taxon>Loliodinae</taxon>
        <taxon>Loliinae</taxon>
        <taxon>Lolium</taxon>
    </lineage>
</organism>
<evidence type="ECO:0000256" key="15">
    <source>
        <dbReference type="ARBA" id="ARBA00023136"/>
    </source>
</evidence>
<evidence type="ECO:0000256" key="2">
    <source>
        <dbReference type="ARBA" id="ARBA00004167"/>
    </source>
</evidence>
<name>A0AAD8VWZ4_LOLMU</name>
<dbReference type="GO" id="GO:0016126">
    <property type="term" value="P:sterol biosynthetic process"/>
    <property type="evidence" value="ECO:0007669"/>
    <property type="project" value="UniProtKB-KW"/>
</dbReference>
<evidence type="ECO:0000256" key="12">
    <source>
        <dbReference type="ARBA" id="ARBA00023011"/>
    </source>
</evidence>
<keyword evidence="10" id="KW-0560">Oxidoreductase</keyword>